<evidence type="ECO:0000313" key="3">
    <source>
        <dbReference type="Proteomes" id="UP001189624"/>
    </source>
</evidence>
<evidence type="ECO:0000313" key="2">
    <source>
        <dbReference type="EMBL" id="CAJ1933685.1"/>
    </source>
</evidence>
<name>A0AA86S540_9FABA</name>
<dbReference type="AlphaFoldDB" id="A0AA86S540"/>
<dbReference type="Pfam" id="PF02519">
    <property type="entry name" value="Auxin_inducible"/>
    <property type="match status" value="1"/>
</dbReference>
<dbReference type="Gramene" id="rna-AYBTSS11_LOCUS6491">
    <property type="protein sequence ID" value="CAJ1933685.1"/>
    <property type="gene ID" value="gene-AYBTSS11_LOCUS6491"/>
</dbReference>
<dbReference type="EMBL" id="OY731399">
    <property type="protein sequence ID" value="CAJ1933685.1"/>
    <property type="molecule type" value="Genomic_DNA"/>
</dbReference>
<dbReference type="PANTHER" id="PTHR31929">
    <property type="entry name" value="SAUR-LIKE AUXIN-RESPONSIVE PROTEIN FAMILY-RELATED"/>
    <property type="match status" value="1"/>
</dbReference>
<sequence>MPDTQDFRSIEYQYLPAEFTRSQVKSDGSKSKTYHVNLKAKTMGFRLLGRWPSFTSQAASKVVEVPKGYLAVYVGEKMKRFMIPISFLNQPLFQELLKQAEDEFGYNHPMGGLTIPCMEDVFLDIASRLNVP</sequence>
<gene>
    <name evidence="2" type="ORF">AYBTSS11_LOCUS6491</name>
</gene>
<dbReference type="GO" id="GO:0009733">
    <property type="term" value="P:response to auxin"/>
    <property type="evidence" value="ECO:0007669"/>
    <property type="project" value="InterPro"/>
</dbReference>
<dbReference type="InterPro" id="IPR003676">
    <property type="entry name" value="SAUR_fam"/>
</dbReference>
<organism evidence="2 3">
    <name type="scientific">Sphenostylis stenocarpa</name>
    <dbReference type="NCBI Taxonomy" id="92480"/>
    <lineage>
        <taxon>Eukaryota</taxon>
        <taxon>Viridiplantae</taxon>
        <taxon>Streptophyta</taxon>
        <taxon>Embryophyta</taxon>
        <taxon>Tracheophyta</taxon>
        <taxon>Spermatophyta</taxon>
        <taxon>Magnoliopsida</taxon>
        <taxon>eudicotyledons</taxon>
        <taxon>Gunneridae</taxon>
        <taxon>Pentapetalae</taxon>
        <taxon>rosids</taxon>
        <taxon>fabids</taxon>
        <taxon>Fabales</taxon>
        <taxon>Fabaceae</taxon>
        <taxon>Papilionoideae</taxon>
        <taxon>50 kb inversion clade</taxon>
        <taxon>NPAAA clade</taxon>
        <taxon>indigoferoid/millettioid clade</taxon>
        <taxon>Phaseoleae</taxon>
        <taxon>Sphenostylis</taxon>
    </lineage>
</organism>
<proteinExistence type="inferred from homology"/>
<protein>
    <recommendedName>
        <fullName evidence="4">Small auxin up regulated protein</fullName>
    </recommendedName>
</protein>
<accession>A0AA86S540</accession>
<evidence type="ECO:0000256" key="1">
    <source>
        <dbReference type="ARBA" id="ARBA00006974"/>
    </source>
</evidence>
<dbReference type="Proteomes" id="UP001189624">
    <property type="component" value="Chromosome 2"/>
</dbReference>
<reference evidence="2" key="1">
    <citation type="submission" date="2023-10" db="EMBL/GenBank/DDBJ databases">
        <authorList>
            <person name="Domelevo Entfellner J.-B."/>
        </authorList>
    </citation>
    <scope>NUCLEOTIDE SEQUENCE</scope>
</reference>
<evidence type="ECO:0008006" key="4">
    <source>
        <dbReference type="Google" id="ProtNLM"/>
    </source>
</evidence>
<comment type="similarity">
    <text evidence="1">Belongs to the ARG7 family.</text>
</comment>
<keyword evidence="3" id="KW-1185">Reference proteome</keyword>